<sequence>MIKQRISYFSGFPLLMMPNAPSKLKNASLTGAPQSFVTRRGDYVHANGLTRDYHLYIMASRINISFSSNVVWDPVGKKVKCDIVFHTFPNVTMVKAEILLDGSSPYPLPPMLDVTKIRTVRPVQYTNHGYLVGLEIICINNTPRQYFLNPDLLHHLRFLNPPAHLTDFHVEYIGIACGPNGTQDVFKRATAHEKSVEIQADLIQRNGNRALYIFAYDPGYIIESKMGAPSVITTSDVISLLLKGGENSLYEVMEASLIAHFQPHYNIEFKGFPSNKPHWLNKNDMRSLNGPVLDVEEIAVTLLSDCSLHSKPWIFGNFTSSKIPAQTFHTVQVSV</sequence>
<gene>
    <name evidence="1" type="ORF">JJB79_14800</name>
</gene>
<comment type="caution">
    <text evidence="1">The sequence shown here is derived from an EMBL/GenBank/DDBJ whole genome shotgun (WGS) entry which is preliminary data.</text>
</comment>
<dbReference type="Proteomes" id="UP000809137">
    <property type="component" value="Unassembled WGS sequence"/>
</dbReference>
<accession>A0ABS1Z8S5</accession>
<dbReference type="GeneID" id="78550926"/>
<reference evidence="1 2" key="1">
    <citation type="submission" date="2021-01" db="EMBL/GenBank/DDBJ databases">
        <title>Complete genome sequence of Pantoea eucrina OB49, a heavy metal tolerant bacterium with PGPR potential isolated from wheat in Algeria.</title>
        <authorList>
            <person name="Lekired A."/>
            <person name="Ouzari I.H."/>
        </authorList>
    </citation>
    <scope>NUCLEOTIDE SEQUENCE [LARGE SCALE GENOMIC DNA]</scope>
    <source>
        <strain evidence="1 2">OB49</strain>
    </source>
</reference>
<name>A0ABS1Z8S5_9GAMM</name>
<proteinExistence type="predicted"/>
<keyword evidence="2" id="KW-1185">Reference proteome</keyword>
<protein>
    <submittedName>
        <fullName evidence="1">Uncharacterized protein</fullName>
    </submittedName>
</protein>
<organism evidence="1 2">
    <name type="scientific">Pantoea eucrina</name>
    <dbReference type="NCBI Taxonomy" id="472693"/>
    <lineage>
        <taxon>Bacteria</taxon>
        <taxon>Pseudomonadati</taxon>
        <taxon>Pseudomonadota</taxon>
        <taxon>Gammaproteobacteria</taxon>
        <taxon>Enterobacterales</taxon>
        <taxon>Erwiniaceae</taxon>
        <taxon>Pantoea</taxon>
    </lineage>
</organism>
<dbReference type="EMBL" id="JAFCXS010000012">
    <property type="protein sequence ID" value="MBM0748667.1"/>
    <property type="molecule type" value="Genomic_DNA"/>
</dbReference>
<dbReference type="RefSeq" id="WP_096073991.1">
    <property type="nucleotide sequence ID" value="NZ_JAFCXS010000012.1"/>
</dbReference>
<evidence type="ECO:0000313" key="1">
    <source>
        <dbReference type="EMBL" id="MBM0748667.1"/>
    </source>
</evidence>
<evidence type="ECO:0000313" key="2">
    <source>
        <dbReference type="Proteomes" id="UP000809137"/>
    </source>
</evidence>